<accession>A0A834ZHB4</accession>
<dbReference type="Proteomes" id="UP000655225">
    <property type="component" value="Unassembled WGS sequence"/>
</dbReference>
<dbReference type="PANTHER" id="PTHR33674:SF5">
    <property type="entry name" value="METHIONINE-S-OXIDE REDUCTASE"/>
    <property type="match status" value="1"/>
</dbReference>
<comment type="caution">
    <text evidence="1">The sequence shown here is derived from an EMBL/GenBank/DDBJ whole genome shotgun (WGS) entry which is preliminary data.</text>
</comment>
<keyword evidence="2" id="KW-1185">Reference proteome</keyword>
<sequence>MASIYSCTECGVNLNMNTSHLFPSDFYFEAGNKGSLSFALVDVTRFRFEKEDKIRPFFETINYWGIQRKRSKIKCNSCGHLVGYVYDDGPPLTDSPGQLHFGPSQVIPRAPRGHMNGYYSCAGLPSFAEGQKVHSKLIKIIFDWDLHICNSLIVMSLRKSWPSQIFHRGNAIGPTVRIWGSLLAESRNSGNIQLAELSAEQIFSLEHDNTGRYILLFNMYTEAGKWENVERIKWLMKKEGLQKTIRLAETEIWDQFKLGLVWENVAAAMR</sequence>
<organism evidence="1 2">
    <name type="scientific">Tetracentron sinense</name>
    <name type="common">Spur-leaf</name>
    <dbReference type="NCBI Taxonomy" id="13715"/>
    <lineage>
        <taxon>Eukaryota</taxon>
        <taxon>Viridiplantae</taxon>
        <taxon>Streptophyta</taxon>
        <taxon>Embryophyta</taxon>
        <taxon>Tracheophyta</taxon>
        <taxon>Spermatophyta</taxon>
        <taxon>Magnoliopsida</taxon>
        <taxon>Trochodendrales</taxon>
        <taxon>Trochodendraceae</taxon>
        <taxon>Tetracentron</taxon>
    </lineage>
</organism>
<gene>
    <name evidence="1" type="ORF">HHK36_008752</name>
</gene>
<proteinExistence type="predicted"/>
<dbReference type="EMBL" id="JABCRI010000005">
    <property type="protein sequence ID" value="KAF8406662.1"/>
    <property type="molecule type" value="Genomic_DNA"/>
</dbReference>
<name>A0A834ZHB4_TETSI</name>
<dbReference type="OrthoDB" id="2015559at2759"/>
<dbReference type="InterPro" id="IPR046848">
    <property type="entry name" value="E_motif"/>
</dbReference>
<evidence type="ECO:0000313" key="1">
    <source>
        <dbReference type="EMBL" id="KAF8406662.1"/>
    </source>
</evidence>
<dbReference type="PANTHER" id="PTHR33674">
    <property type="entry name" value="METHIONINE-S-OXIDE REDUCTASE"/>
    <property type="match status" value="1"/>
</dbReference>
<reference evidence="1 2" key="1">
    <citation type="submission" date="2020-04" db="EMBL/GenBank/DDBJ databases">
        <title>Plant Genome Project.</title>
        <authorList>
            <person name="Zhang R.-G."/>
        </authorList>
    </citation>
    <scope>NUCLEOTIDE SEQUENCE [LARGE SCALE GENOMIC DNA]</scope>
    <source>
        <strain evidence="1">YNK0</strain>
        <tissue evidence="1">Leaf</tissue>
    </source>
</reference>
<dbReference type="AlphaFoldDB" id="A0A834ZHB4"/>
<dbReference type="Pfam" id="PF24046">
    <property type="entry name" value="At4g08330"/>
    <property type="match status" value="1"/>
</dbReference>
<dbReference type="Pfam" id="PF20431">
    <property type="entry name" value="E_motif"/>
    <property type="match status" value="1"/>
</dbReference>
<protein>
    <submittedName>
        <fullName evidence="1">Uncharacterized protein</fullName>
    </submittedName>
</protein>
<dbReference type="InterPro" id="IPR045282">
    <property type="entry name" value="At4g08330-like"/>
</dbReference>
<evidence type="ECO:0000313" key="2">
    <source>
        <dbReference type="Proteomes" id="UP000655225"/>
    </source>
</evidence>